<gene>
    <name evidence="3" type="ORF">F4W18_03590</name>
</gene>
<keyword evidence="4" id="KW-1185">Reference proteome</keyword>
<evidence type="ECO:0000256" key="1">
    <source>
        <dbReference type="SAM" id="SignalP"/>
    </source>
</evidence>
<proteinExistence type="predicted"/>
<feature type="domain" description="GH18" evidence="2">
    <location>
        <begin position="615"/>
        <end position="889"/>
    </location>
</feature>
<dbReference type="InterPro" id="IPR013783">
    <property type="entry name" value="Ig-like_fold"/>
</dbReference>
<dbReference type="Gene3D" id="2.60.40.10">
    <property type="entry name" value="Immunoglobulins"/>
    <property type="match status" value="4"/>
</dbReference>
<evidence type="ECO:0000259" key="2">
    <source>
        <dbReference type="Pfam" id="PF00704"/>
    </source>
</evidence>
<dbReference type="Gene3D" id="3.20.20.80">
    <property type="entry name" value="Glycosidases"/>
    <property type="match status" value="1"/>
</dbReference>
<dbReference type="OrthoDB" id="315328at2"/>
<sequence>MKRTIGAAMLIMAGFSLNPVTAALTNDVNIDVSASESQWWSTYQVEVKNTSSQAIDMRSSVLELVLPHATTDIQFSSQGLSYPSQNIEHETTKDGVLHKVTFSFDNGAWVKDELLSDTAFFLSFGINGQLPDLVSFENSIKFNGEGGETPPVPEVQLSILSPFEGQRLVTNQITEIQGSVEGEAASKLEFWVNNLKIADQPVDQDVTNYSQTWTPNELGESAIHVLVFDSSDQQIEQKTLKVNIESDQDFSAPEVSFISPEDGATFKKTETVSISVDAFDAEDDLSTVVIKSDNASVCEFDATKVDQFSCDWQPDKAGTVVLDAVAMDEQNLSATASVQITITESSNSCGDVPQYQDGVNYQVGDLVSNAGEMFSCTVFGWCGNPVWTPGTGHPNYPDAWKDAWETEGQCDPNVAPEIELISPENGDRLQPNQSFDVIVDAFDEDGEIVKVEALLKSTVMATSTELTPDGNYLLEIPGQVEGSYELVTTAYDDKGASTATKPITLAITDRDLAVGLTSPIDGSSFTQGRSIKLVAEAQSFVGDIKSVTFLVNDVELTTITQAPYEFEWLGAQLGTHTIEAIALNTVGDTQTTPTSTIEVKEPTFDTGLRDNPDRSISYLTSWGLTDIEELNNSNGDAYFLSFGNWDANGNIKVSDDMITPKYDPSWMAPGYQSWTELKHSHDNKTMMVAFGGASDERIWSLMGSEQSREAIANGLVEMMSQPYPVYKKNLSPDEIVGECLATDWQGNCDYTKYQLAGYVSIDGVDFDYETAARLTEKQNRELEDIINRIRDKIGLSKILSLTTYHVGADPVECANPNVYENCSFIESDRSAHHGEVISLLQNTRDTIDFYNVMAYDAGENFKYDVAMANYAYHVQDPTKIVLGATINSQWGPNGRFVETYENNIERARWQKANGYGGFFIWTLGSNNQSLTLQEQVDYFNDMIEQN</sequence>
<evidence type="ECO:0000313" key="3">
    <source>
        <dbReference type="EMBL" id="KAA8681651.1"/>
    </source>
</evidence>
<keyword evidence="1" id="KW-0732">Signal</keyword>
<dbReference type="RefSeq" id="WP_086714322.1">
    <property type="nucleotide sequence ID" value="NZ_AP025493.1"/>
</dbReference>
<dbReference type="Pfam" id="PF17957">
    <property type="entry name" value="Big_7"/>
    <property type="match status" value="3"/>
</dbReference>
<feature type="chain" id="PRO_5024308625" description="GH18 domain-containing protein" evidence="1">
    <location>
        <begin position="23"/>
        <end position="946"/>
    </location>
</feature>
<dbReference type="AlphaFoldDB" id="A0A5M9P6I3"/>
<comment type="caution">
    <text evidence="3">The sequence shown here is derived from an EMBL/GenBank/DDBJ whole genome shotgun (WGS) entry which is preliminary data.</text>
</comment>
<dbReference type="Pfam" id="PF00704">
    <property type="entry name" value="Glyco_hydro_18"/>
    <property type="match status" value="1"/>
</dbReference>
<name>A0A5M9P6I3_9VIBR</name>
<dbReference type="GO" id="GO:0005975">
    <property type="term" value="P:carbohydrate metabolic process"/>
    <property type="evidence" value="ECO:0007669"/>
    <property type="project" value="InterPro"/>
</dbReference>
<feature type="signal peptide" evidence="1">
    <location>
        <begin position="1"/>
        <end position="22"/>
    </location>
</feature>
<dbReference type="Proteomes" id="UP000322521">
    <property type="component" value="Unassembled WGS sequence"/>
</dbReference>
<dbReference type="EMBL" id="VXJS01000001">
    <property type="protein sequence ID" value="KAA8681651.1"/>
    <property type="molecule type" value="Genomic_DNA"/>
</dbReference>
<dbReference type="InterPro" id="IPR001223">
    <property type="entry name" value="Glyco_hydro18_cat"/>
</dbReference>
<dbReference type="InterPro" id="IPR017853">
    <property type="entry name" value="GH"/>
</dbReference>
<dbReference type="SUPFAM" id="SSF51445">
    <property type="entry name" value="(Trans)glycosidases"/>
    <property type="match status" value="1"/>
</dbReference>
<evidence type="ECO:0000313" key="4">
    <source>
        <dbReference type="Proteomes" id="UP000322521"/>
    </source>
</evidence>
<organism evidence="3 4">
    <name type="scientific">Vibrio gigantis</name>
    <dbReference type="NCBI Taxonomy" id="296199"/>
    <lineage>
        <taxon>Bacteria</taxon>
        <taxon>Pseudomonadati</taxon>
        <taxon>Pseudomonadota</taxon>
        <taxon>Gammaproteobacteria</taxon>
        <taxon>Vibrionales</taxon>
        <taxon>Vibrionaceae</taxon>
        <taxon>Vibrio</taxon>
    </lineage>
</organism>
<accession>A0A5M9P6I3</accession>
<protein>
    <recommendedName>
        <fullName evidence="2">GH18 domain-containing protein</fullName>
    </recommendedName>
</protein>
<reference evidence="3 4" key="1">
    <citation type="submission" date="2019-09" db="EMBL/GenBank/DDBJ databases">
        <title>Draft genome sequence of various Type strains from the CCUG.</title>
        <authorList>
            <person name="Pineiro-Iglesias B."/>
            <person name="Tunovic T."/>
            <person name="Unosson C."/>
            <person name="Inganas E."/>
            <person name="Ohlen M."/>
            <person name="Cardew S."/>
            <person name="Jensie-Markopoulos S."/>
            <person name="Salva-Serra F."/>
            <person name="Jaen-Luchoro D."/>
            <person name="Karlsson R."/>
            <person name="Svensson-Stadler L."/>
            <person name="Chun J."/>
            <person name="Moore E."/>
        </authorList>
    </citation>
    <scope>NUCLEOTIDE SEQUENCE [LARGE SCALE GENOMIC DNA]</scope>
    <source>
        <strain evidence="3 4">CCUG 56969T</strain>
    </source>
</reference>